<evidence type="ECO:0000313" key="3">
    <source>
        <dbReference type="EMBL" id="MDO3723067.1"/>
    </source>
</evidence>
<dbReference type="SUPFAM" id="SSF109604">
    <property type="entry name" value="HD-domain/PDEase-like"/>
    <property type="match status" value="1"/>
</dbReference>
<dbReference type="InterPro" id="IPR013976">
    <property type="entry name" value="HDOD"/>
</dbReference>
<evidence type="ECO:0000313" key="4">
    <source>
        <dbReference type="Proteomes" id="UP001168640"/>
    </source>
</evidence>
<dbReference type="PROSITE" id="PS51833">
    <property type="entry name" value="HDOD"/>
    <property type="match status" value="1"/>
</dbReference>
<feature type="domain" description="HDOD" evidence="2">
    <location>
        <begin position="155"/>
        <end position="342"/>
    </location>
</feature>
<evidence type="ECO:0000259" key="1">
    <source>
        <dbReference type="PROSITE" id="PS50042"/>
    </source>
</evidence>
<proteinExistence type="predicted"/>
<dbReference type="InterPro" id="IPR014710">
    <property type="entry name" value="RmlC-like_jellyroll"/>
</dbReference>
<feature type="domain" description="Cyclic nucleotide-binding" evidence="1">
    <location>
        <begin position="16"/>
        <end position="114"/>
    </location>
</feature>
<evidence type="ECO:0000259" key="2">
    <source>
        <dbReference type="PROSITE" id="PS51833"/>
    </source>
</evidence>
<keyword evidence="4" id="KW-1185">Reference proteome</keyword>
<organism evidence="3 4">
    <name type="scientific">Marinobacter suaedae</name>
    <dbReference type="NCBI Taxonomy" id="3057675"/>
    <lineage>
        <taxon>Bacteria</taxon>
        <taxon>Pseudomonadati</taxon>
        <taxon>Pseudomonadota</taxon>
        <taxon>Gammaproteobacteria</taxon>
        <taxon>Pseudomonadales</taxon>
        <taxon>Marinobacteraceae</taxon>
        <taxon>Marinobacter</taxon>
    </lineage>
</organism>
<dbReference type="InterPro" id="IPR018490">
    <property type="entry name" value="cNMP-bd_dom_sf"/>
</dbReference>
<gene>
    <name evidence="3" type="ORF">QVZ43_15190</name>
</gene>
<dbReference type="InterPro" id="IPR000595">
    <property type="entry name" value="cNMP-bd_dom"/>
</dbReference>
<dbReference type="CDD" id="cd00038">
    <property type="entry name" value="CAP_ED"/>
    <property type="match status" value="1"/>
</dbReference>
<dbReference type="SMART" id="SM00471">
    <property type="entry name" value="HDc"/>
    <property type="match status" value="1"/>
</dbReference>
<dbReference type="Proteomes" id="UP001168640">
    <property type="component" value="Unassembled WGS sequence"/>
</dbReference>
<dbReference type="PANTHER" id="PTHR33525">
    <property type="match status" value="1"/>
</dbReference>
<sequence length="417" mass="45462">MAAEDGLLPRLREFGPLARLSDDQLVLLASRVEHRQFGAGQKLAERGGRDGKQLFLLKGMVELLAGGGQKTLVDAHSPEAAAPIARLQPRLYDVIAAAPCEIVSVEGRMLTQLLQEAPLARPDGGSHEVAVMDEDREHALLMSFYSELRANQVTVPSLPDVAWKICRVVDDDNSSPEAVIQAISADPAIAAKLIRACNSPLYRGFSEVTSVRGAVLRLGMPTTRQLVTVFAMREVSTAQPPALKSAMEQLWRHSREVAALCWVLADQIAGLNPEEAMLAGLLHDIGSVPVLVHSERHANLCKEESLLAKVVRELRGDVGASVLESWSFPSAFVESARHAEDWQFECREESPQLVDVVIVAQMHSMIGSHQGAQLPPFTEVPAYRRLGALGLNASKSLQLLTEARARVEDVQQLLSIR</sequence>
<dbReference type="EMBL" id="JAUMIS010000002">
    <property type="protein sequence ID" value="MDO3723067.1"/>
    <property type="molecule type" value="Genomic_DNA"/>
</dbReference>
<dbReference type="Gene3D" id="1.10.3210.10">
    <property type="entry name" value="Hypothetical protein af1432"/>
    <property type="match status" value="1"/>
</dbReference>
<dbReference type="Gene3D" id="2.60.120.10">
    <property type="entry name" value="Jelly Rolls"/>
    <property type="match status" value="1"/>
</dbReference>
<dbReference type="InterPro" id="IPR052340">
    <property type="entry name" value="RNase_Y/CdgJ"/>
</dbReference>
<reference evidence="3" key="1">
    <citation type="submission" date="2023-07" db="EMBL/GenBank/DDBJ databases">
        <title>Marinobacter sp. chi1 genome sequencing and assembly.</title>
        <authorList>
            <person name="Park S."/>
        </authorList>
    </citation>
    <scope>NUCLEOTIDE SEQUENCE</scope>
    <source>
        <strain evidence="3">Chi1</strain>
    </source>
</reference>
<dbReference type="Pfam" id="PF08668">
    <property type="entry name" value="HDOD"/>
    <property type="match status" value="1"/>
</dbReference>
<name>A0ABT8W499_9GAMM</name>
<dbReference type="PROSITE" id="PS50042">
    <property type="entry name" value="CNMP_BINDING_3"/>
    <property type="match status" value="1"/>
</dbReference>
<dbReference type="PANTHER" id="PTHR33525:SF3">
    <property type="entry name" value="RIBONUCLEASE Y"/>
    <property type="match status" value="1"/>
</dbReference>
<protein>
    <submittedName>
        <fullName evidence="3">HDOD domain-containing protein</fullName>
    </submittedName>
</protein>
<dbReference type="CDD" id="cd00077">
    <property type="entry name" value="HDc"/>
    <property type="match status" value="1"/>
</dbReference>
<comment type="caution">
    <text evidence="3">The sequence shown here is derived from an EMBL/GenBank/DDBJ whole genome shotgun (WGS) entry which is preliminary data.</text>
</comment>
<dbReference type="SUPFAM" id="SSF51206">
    <property type="entry name" value="cAMP-binding domain-like"/>
    <property type="match status" value="1"/>
</dbReference>
<accession>A0ABT8W499</accession>
<dbReference type="InterPro" id="IPR003607">
    <property type="entry name" value="HD/PDEase_dom"/>
</dbReference>